<evidence type="ECO:0000256" key="7">
    <source>
        <dbReference type="ARBA" id="ARBA00070053"/>
    </source>
</evidence>
<feature type="binding site" evidence="8">
    <location>
        <begin position="14"/>
        <end position="15"/>
    </location>
    <ligand>
        <name>substrate</name>
    </ligand>
</feature>
<dbReference type="Gene3D" id="3.40.50.1860">
    <property type="match status" value="2"/>
</dbReference>
<dbReference type="InterPro" id="IPR033134">
    <property type="entry name" value="Asp/Glu_racemase_AS_2"/>
</dbReference>
<keyword evidence="3 8" id="KW-0133">Cell shape</keyword>
<dbReference type="PANTHER" id="PTHR21198">
    <property type="entry name" value="GLUTAMATE RACEMASE"/>
    <property type="match status" value="1"/>
</dbReference>
<dbReference type="PROSITE" id="PS00924">
    <property type="entry name" value="ASP_GLU_RACEMASE_2"/>
    <property type="match status" value="1"/>
</dbReference>
<dbReference type="UniPathway" id="UPA00219"/>
<feature type="binding site" evidence="8">
    <location>
        <begin position="78"/>
        <end position="79"/>
    </location>
    <ligand>
        <name>substrate</name>
    </ligand>
</feature>
<feature type="binding site" evidence="8">
    <location>
        <begin position="189"/>
        <end position="190"/>
    </location>
    <ligand>
        <name>substrate</name>
    </ligand>
</feature>
<dbReference type="InterPro" id="IPR004391">
    <property type="entry name" value="Glu_race"/>
</dbReference>
<dbReference type="FunFam" id="3.40.50.1860:FF:000002">
    <property type="entry name" value="Glutamate racemase"/>
    <property type="match status" value="1"/>
</dbReference>
<keyword evidence="4 8" id="KW-0573">Peptidoglycan synthesis</keyword>
<dbReference type="GO" id="GO:0008881">
    <property type="term" value="F:glutamate racemase activity"/>
    <property type="evidence" value="ECO:0007669"/>
    <property type="project" value="UniProtKB-UniRule"/>
</dbReference>
<dbReference type="InterPro" id="IPR015942">
    <property type="entry name" value="Asp/Glu/hydantoin_racemase"/>
</dbReference>
<gene>
    <name evidence="8" type="primary">murI</name>
    <name evidence="9" type="ORF">A3G31_00670</name>
</gene>
<evidence type="ECO:0000256" key="3">
    <source>
        <dbReference type="ARBA" id="ARBA00022960"/>
    </source>
</evidence>
<comment type="function">
    <text evidence="8">Provides the (R)-glutamate required for cell wall biosynthesis.</text>
</comment>
<evidence type="ECO:0000256" key="4">
    <source>
        <dbReference type="ARBA" id="ARBA00022984"/>
    </source>
</evidence>
<dbReference type="GO" id="GO:0071555">
    <property type="term" value="P:cell wall organization"/>
    <property type="evidence" value="ECO:0007669"/>
    <property type="project" value="UniProtKB-KW"/>
</dbReference>
<dbReference type="PROSITE" id="PS00923">
    <property type="entry name" value="ASP_GLU_RACEMASE_1"/>
    <property type="match status" value="1"/>
</dbReference>
<dbReference type="EC" id="5.1.1.3" evidence="2 8"/>
<evidence type="ECO:0000256" key="5">
    <source>
        <dbReference type="ARBA" id="ARBA00023235"/>
    </source>
</evidence>
<evidence type="ECO:0000256" key="1">
    <source>
        <dbReference type="ARBA" id="ARBA00001602"/>
    </source>
</evidence>
<dbReference type="Pfam" id="PF01177">
    <property type="entry name" value="Asp_Glu_race"/>
    <property type="match status" value="1"/>
</dbReference>
<dbReference type="EMBL" id="MGDI01000019">
    <property type="protein sequence ID" value="OGL53899.1"/>
    <property type="molecule type" value="Genomic_DNA"/>
</dbReference>
<dbReference type="GO" id="GO:0008360">
    <property type="term" value="P:regulation of cell shape"/>
    <property type="evidence" value="ECO:0007669"/>
    <property type="project" value="UniProtKB-KW"/>
</dbReference>
<evidence type="ECO:0000313" key="10">
    <source>
        <dbReference type="Proteomes" id="UP000178082"/>
    </source>
</evidence>
<dbReference type="HAMAP" id="MF_00258">
    <property type="entry name" value="Glu_racemase"/>
    <property type="match status" value="1"/>
</dbReference>
<dbReference type="InterPro" id="IPR018187">
    <property type="entry name" value="Asp/Glu_racemase_AS_1"/>
</dbReference>
<dbReference type="InterPro" id="IPR001920">
    <property type="entry name" value="Asp/Glu_race"/>
</dbReference>
<evidence type="ECO:0000256" key="8">
    <source>
        <dbReference type="HAMAP-Rule" id="MF_00258"/>
    </source>
</evidence>
<proteinExistence type="inferred from homology"/>
<protein>
    <recommendedName>
        <fullName evidence="7 8">Glutamate racemase</fullName>
        <ecNumber evidence="2 8">5.1.1.3</ecNumber>
    </recommendedName>
</protein>
<dbReference type="AlphaFoldDB" id="A0A1F7SJF6"/>
<comment type="similarity">
    <text evidence="8">Belongs to the aspartate/glutamate racemases family.</text>
</comment>
<name>A0A1F7SJF6_9BACT</name>
<dbReference type="GO" id="GO:0009252">
    <property type="term" value="P:peptidoglycan biosynthetic process"/>
    <property type="evidence" value="ECO:0007669"/>
    <property type="project" value="UniProtKB-UniRule"/>
</dbReference>
<feature type="binding site" evidence="8">
    <location>
        <begin position="46"/>
        <end position="47"/>
    </location>
    <ligand>
        <name>substrate</name>
    </ligand>
</feature>
<dbReference type="PANTHER" id="PTHR21198:SF2">
    <property type="entry name" value="GLUTAMATE RACEMASE"/>
    <property type="match status" value="1"/>
</dbReference>
<reference evidence="9 10" key="1">
    <citation type="journal article" date="2016" name="Nat. Commun.">
        <title>Thousands of microbial genomes shed light on interconnected biogeochemical processes in an aquifer system.</title>
        <authorList>
            <person name="Anantharaman K."/>
            <person name="Brown C.T."/>
            <person name="Hug L.A."/>
            <person name="Sharon I."/>
            <person name="Castelle C.J."/>
            <person name="Probst A.J."/>
            <person name="Thomas B.C."/>
            <person name="Singh A."/>
            <person name="Wilkins M.J."/>
            <person name="Karaoz U."/>
            <person name="Brodie E.L."/>
            <person name="Williams K.H."/>
            <person name="Hubbard S.S."/>
            <person name="Banfield J.F."/>
        </authorList>
    </citation>
    <scope>NUCLEOTIDE SEQUENCE [LARGE SCALE GENOMIC DNA]</scope>
</reference>
<feature type="active site" description="Proton donor/acceptor" evidence="8">
    <location>
        <position position="188"/>
    </location>
</feature>
<dbReference type="Proteomes" id="UP000178082">
    <property type="component" value="Unassembled WGS sequence"/>
</dbReference>
<evidence type="ECO:0000256" key="2">
    <source>
        <dbReference type="ARBA" id="ARBA00013090"/>
    </source>
</evidence>
<comment type="pathway">
    <text evidence="8">Cell wall biogenesis; peptidoglycan biosynthesis.</text>
</comment>
<dbReference type="NCBIfam" id="TIGR00067">
    <property type="entry name" value="glut_race"/>
    <property type="match status" value="1"/>
</dbReference>
<accession>A0A1F7SJF6</accession>
<evidence type="ECO:0000313" key="9">
    <source>
        <dbReference type="EMBL" id="OGL53899.1"/>
    </source>
</evidence>
<evidence type="ECO:0000256" key="6">
    <source>
        <dbReference type="ARBA" id="ARBA00023316"/>
    </source>
</evidence>
<comment type="caution">
    <text evidence="9">The sequence shown here is derived from an EMBL/GenBank/DDBJ whole genome shotgun (WGS) entry which is preliminary data.</text>
</comment>
<keyword evidence="6 8" id="KW-0961">Cell wall biogenesis/degradation</keyword>
<keyword evidence="5 8" id="KW-0413">Isomerase</keyword>
<feature type="active site" description="Proton donor/acceptor" evidence="8">
    <location>
        <position position="77"/>
    </location>
</feature>
<organism evidence="9 10">
    <name type="scientific">Candidatus Schekmanbacteria bacterium RIFCSPLOWO2_12_FULL_38_15</name>
    <dbReference type="NCBI Taxonomy" id="1817883"/>
    <lineage>
        <taxon>Bacteria</taxon>
        <taxon>Candidatus Schekmaniibacteriota</taxon>
    </lineage>
</organism>
<sequence>MSAKDRKKPIGVFDSGIGGLTVLKQIMRLLPNENTIYLGDTARVPYGTKSQETVKKYSFQNIHFLLEKGVKLLVIACNTATAYSLDTARETFKIPIIGVIEPGAMAAVRESSIKRVGVIGTRGTIESSVYRKAIMSLNPEFSVFEKPCPLFVSLAEEGLIHDNITFMIADKYLASFKSKRIDTLVLGCTHYPLLKNIIQKSMGKSVNLIDSSIETAKVVKDILKKNTLENKVATKPYHRFFVTDTSSHFLKTAKLFLGKEIEHFVQVDL</sequence>
<dbReference type="STRING" id="1817883.A3G31_00670"/>
<comment type="catalytic activity">
    <reaction evidence="1 8">
        <text>L-glutamate = D-glutamate</text>
        <dbReference type="Rhea" id="RHEA:12813"/>
        <dbReference type="ChEBI" id="CHEBI:29985"/>
        <dbReference type="ChEBI" id="CHEBI:29986"/>
        <dbReference type="EC" id="5.1.1.3"/>
    </reaction>
</comment>
<dbReference type="SUPFAM" id="SSF53681">
    <property type="entry name" value="Aspartate/glutamate racemase"/>
    <property type="match status" value="2"/>
</dbReference>